<dbReference type="Proteomes" id="UP000778578">
    <property type="component" value="Unassembled WGS sequence"/>
</dbReference>
<proteinExistence type="predicted"/>
<sequence>MTTTLRPAGEERRGPDGFRARNYTVCVNSRPVGSVELSCGEAFGPAVGTIAALTIDAPDRRRGRGAVAALAGEEVLRSWGCRVVKIAVPVEAEYALRLASALCYAERSRHLRKELGAERELPPGSSVRALGAAGYEPWLDRVRRDAADSVTGLGFSREAAEAWARDGARLLPYDAAGTVPEGVALLGVTHGGEDVAAMWLRTAEPAWVYAVEVAEEHRGRGHGRTAMLAAENAAGVAGARTIGLNVFTGNAPAEALYASLGYRTVVRHFTKPLV</sequence>
<gene>
    <name evidence="4" type="ORF">K7862_19720</name>
</gene>
<reference evidence="4 5" key="1">
    <citation type="submission" date="2021-08" db="EMBL/GenBank/DDBJ databases">
        <title>WGS of actinomycetes from Thailand.</title>
        <authorList>
            <person name="Thawai C."/>
        </authorList>
    </citation>
    <scope>NUCLEOTIDE SEQUENCE [LARGE SCALE GENOMIC DNA]</scope>
    <source>
        <strain evidence="4 5">PLK6-54</strain>
    </source>
</reference>
<organism evidence="4 5">
    <name type="scientific">Actinacidiphila acidipaludis</name>
    <dbReference type="NCBI Taxonomy" id="2873382"/>
    <lineage>
        <taxon>Bacteria</taxon>
        <taxon>Bacillati</taxon>
        <taxon>Actinomycetota</taxon>
        <taxon>Actinomycetes</taxon>
        <taxon>Kitasatosporales</taxon>
        <taxon>Streptomycetaceae</taxon>
        <taxon>Actinacidiphila</taxon>
    </lineage>
</organism>
<dbReference type="RefSeq" id="WP_222964293.1">
    <property type="nucleotide sequence ID" value="NZ_JAINZZ010000024.1"/>
</dbReference>
<dbReference type="Pfam" id="PF00583">
    <property type="entry name" value="Acetyltransf_1"/>
    <property type="match status" value="1"/>
</dbReference>
<dbReference type="InterPro" id="IPR016181">
    <property type="entry name" value="Acyl_CoA_acyltransferase"/>
</dbReference>
<dbReference type="InterPro" id="IPR050832">
    <property type="entry name" value="Bact_Acetyltransf"/>
</dbReference>
<dbReference type="Gene3D" id="3.40.630.30">
    <property type="match status" value="2"/>
</dbReference>
<evidence type="ECO:0000313" key="4">
    <source>
        <dbReference type="EMBL" id="MBY8879845.1"/>
    </source>
</evidence>
<comment type="caution">
    <text evidence="4">The sequence shown here is derived from an EMBL/GenBank/DDBJ whole genome shotgun (WGS) entry which is preliminary data.</text>
</comment>
<dbReference type="CDD" id="cd04301">
    <property type="entry name" value="NAT_SF"/>
    <property type="match status" value="1"/>
</dbReference>
<dbReference type="PANTHER" id="PTHR43877">
    <property type="entry name" value="AMINOALKYLPHOSPHONATE N-ACETYLTRANSFERASE-RELATED-RELATED"/>
    <property type="match status" value="1"/>
</dbReference>
<dbReference type="EMBL" id="JAINZZ010000024">
    <property type="protein sequence ID" value="MBY8879845.1"/>
    <property type="molecule type" value="Genomic_DNA"/>
</dbReference>
<keyword evidence="5" id="KW-1185">Reference proteome</keyword>
<keyword evidence="1" id="KW-0808">Transferase</keyword>
<evidence type="ECO:0000256" key="2">
    <source>
        <dbReference type="ARBA" id="ARBA00023315"/>
    </source>
</evidence>
<dbReference type="SUPFAM" id="SSF55729">
    <property type="entry name" value="Acyl-CoA N-acyltransferases (Nat)"/>
    <property type="match status" value="2"/>
</dbReference>
<accession>A0ABS7Q9K6</accession>
<evidence type="ECO:0000313" key="5">
    <source>
        <dbReference type="Proteomes" id="UP000778578"/>
    </source>
</evidence>
<keyword evidence="2" id="KW-0012">Acyltransferase</keyword>
<evidence type="ECO:0000256" key="1">
    <source>
        <dbReference type="ARBA" id="ARBA00022679"/>
    </source>
</evidence>
<protein>
    <submittedName>
        <fullName evidence="4">GNAT family N-acetyltransferase</fullName>
    </submittedName>
</protein>
<name>A0ABS7Q9K6_9ACTN</name>
<dbReference type="PROSITE" id="PS51186">
    <property type="entry name" value="GNAT"/>
    <property type="match status" value="1"/>
</dbReference>
<evidence type="ECO:0000259" key="3">
    <source>
        <dbReference type="PROSITE" id="PS51186"/>
    </source>
</evidence>
<feature type="domain" description="N-acetyltransferase" evidence="3">
    <location>
        <begin position="125"/>
        <end position="274"/>
    </location>
</feature>
<dbReference type="InterPro" id="IPR000182">
    <property type="entry name" value="GNAT_dom"/>
</dbReference>